<dbReference type="InterPro" id="IPR050482">
    <property type="entry name" value="Sensor_HK_TwoCompSys"/>
</dbReference>
<evidence type="ECO:0000256" key="3">
    <source>
        <dbReference type="ARBA" id="ARBA00022553"/>
    </source>
</evidence>
<feature type="transmembrane region" description="Helical" evidence="9">
    <location>
        <begin position="77"/>
        <end position="98"/>
    </location>
</feature>
<evidence type="ECO:0000256" key="7">
    <source>
        <dbReference type="ARBA" id="ARBA00022840"/>
    </source>
</evidence>
<keyword evidence="7" id="KW-0067">ATP-binding</keyword>
<evidence type="ECO:0000256" key="4">
    <source>
        <dbReference type="ARBA" id="ARBA00022679"/>
    </source>
</evidence>
<evidence type="ECO:0000256" key="9">
    <source>
        <dbReference type="SAM" id="Phobius"/>
    </source>
</evidence>
<evidence type="ECO:0000256" key="8">
    <source>
        <dbReference type="ARBA" id="ARBA00023012"/>
    </source>
</evidence>
<reference evidence="11" key="1">
    <citation type="submission" date="2019-12" db="EMBL/GenBank/DDBJ databases">
        <title>Comparative genomics gives insights into the taxonomy of the Azoarcus-Aromatoleum group and reveals separate origins of nif in the plant-associated Azoarcus and non-plant-associated Aromatoleum sub-groups.</title>
        <authorList>
            <person name="Lafos M."/>
            <person name="Maluk M."/>
            <person name="Batista M."/>
            <person name="Junghare M."/>
            <person name="Carmona M."/>
            <person name="Faoro H."/>
            <person name="Cruz L.M."/>
            <person name="Battistoni F."/>
            <person name="De Souza E."/>
            <person name="Pedrosa F."/>
            <person name="Chen W.-M."/>
            <person name="Poole P.S."/>
            <person name="Dixon R.A."/>
            <person name="James E.K."/>
        </authorList>
    </citation>
    <scope>NUCLEOTIDE SEQUENCE</scope>
    <source>
        <strain evidence="11">LuFRes1</strain>
    </source>
</reference>
<dbReference type="Gene3D" id="3.30.565.10">
    <property type="entry name" value="Histidine kinase-like ATPase, C-terminal domain"/>
    <property type="match status" value="1"/>
</dbReference>
<dbReference type="PANTHER" id="PTHR24421">
    <property type="entry name" value="NITRATE/NITRITE SENSOR PROTEIN NARX-RELATED"/>
    <property type="match status" value="1"/>
</dbReference>
<dbReference type="Pfam" id="PF02518">
    <property type="entry name" value="HATPase_c"/>
    <property type="match status" value="1"/>
</dbReference>
<keyword evidence="12" id="KW-1185">Reference proteome</keyword>
<comment type="caution">
    <text evidence="11">The sequence shown here is derived from an EMBL/GenBank/DDBJ whole genome shotgun (WGS) entry which is preliminary data.</text>
</comment>
<dbReference type="InterPro" id="IPR036890">
    <property type="entry name" value="HATPase_C_sf"/>
</dbReference>
<dbReference type="Proteomes" id="UP000615989">
    <property type="component" value="Unassembled WGS sequence"/>
</dbReference>
<keyword evidence="3" id="KW-0597">Phosphoprotein</keyword>
<comment type="catalytic activity">
    <reaction evidence="1">
        <text>ATP + protein L-histidine = ADP + protein N-phospho-L-histidine.</text>
        <dbReference type="EC" id="2.7.13.3"/>
    </reaction>
</comment>
<name>A0ABX1PRC1_9RHOO</name>
<dbReference type="InterPro" id="IPR003594">
    <property type="entry name" value="HATPase_dom"/>
</dbReference>
<dbReference type="EC" id="2.7.13.3" evidence="2"/>
<dbReference type="SUPFAM" id="SSF55874">
    <property type="entry name" value="ATPase domain of HSP90 chaperone/DNA topoisomerase II/histidine kinase"/>
    <property type="match status" value="1"/>
</dbReference>
<dbReference type="SMART" id="SM00387">
    <property type="entry name" value="HATPase_c"/>
    <property type="match status" value="1"/>
</dbReference>
<protein>
    <recommendedName>
        <fullName evidence="2">histidine kinase</fullName>
        <ecNumber evidence="2">2.7.13.3</ecNumber>
    </recommendedName>
</protein>
<gene>
    <name evidence="11" type="ORF">GO606_16940</name>
</gene>
<feature type="domain" description="Histidine kinase/HSP90-like ATPase" evidence="10">
    <location>
        <begin position="240"/>
        <end position="337"/>
    </location>
</feature>
<proteinExistence type="predicted"/>
<evidence type="ECO:0000256" key="6">
    <source>
        <dbReference type="ARBA" id="ARBA00022777"/>
    </source>
</evidence>
<dbReference type="EMBL" id="WTVG01000067">
    <property type="protein sequence ID" value="NMG26366.1"/>
    <property type="molecule type" value="Genomic_DNA"/>
</dbReference>
<dbReference type="CDD" id="cd16917">
    <property type="entry name" value="HATPase_UhpB-NarQ-NarX-like"/>
    <property type="match status" value="1"/>
</dbReference>
<dbReference type="InterPro" id="IPR011712">
    <property type="entry name" value="Sig_transdc_His_kin_sub3_dim/P"/>
</dbReference>
<accession>A0ABX1PRC1</accession>
<keyword evidence="5" id="KW-0547">Nucleotide-binding</keyword>
<evidence type="ECO:0000313" key="11">
    <source>
        <dbReference type="EMBL" id="NMG26366.1"/>
    </source>
</evidence>
<evidence type="ECO:0000256" key="2">
    <source>
        <dbReference type="ARBA" id="ARBA00012438"/>
    </source>
</evidence>
<evidence type="ECO:0000256" key="1">
    <source>
        <dbReference type="ARBA" id="ARBA00000085"/>
    </source>
</evidence>
<feature type="transmembrane region" description="Helical" evidence="9">
    <location>
        <begin position="44"/>
        <end position="65"/>
    </location>
</feature>
<dbReference type="Pfam" id="PF07730">
    <property type="entry name" value="HisKA_3"/>
    <property type="match status" value="1"/>
</dbReference>
<sequence length="345" mass="37180">MRFAVIFAVTLAVIVADFTTWIELDVATIYGLPLVLGGATRSRVLLWTLTGLLIAATFVVYALQVPAGSFSLTETFFVNRVLNAVSLLLLAGLLHLWMGSAATGEAQAELIKEQDEKLQAAKASRRMVEVQEAERRALASQLHDLVGQKLTALSINLTIAKSQLSPGQAAQIGARLDDSLKMVEETTQSIRDVMAELRPAVLDDFGLAPVLRWYAEEFTKRTGVATSVVEEGRVRRLTPAAEHALFRMAQNALANVAKHARADKAVLTLRTTPHSICLTVADNGEGFDPTAVHQPARDHGWGLMIMGERAAAIGAHLKVDSAPGHGTRIIVTINGDSHAQRSARG</sequence>
<evidence type="ECO:0000259" key="10">
    <source>
        <dbReference type="SMART" id="SM00387"/>
    </source>
</evidence>
<keyword evidence="9" id="KW-1133">Transmembrane helix</keyword>
<dbReference type="RefSeq" id="WP_169119688.1">
    <property type="nucleotide sequence ID" value="NZ_WTVG02000001.1"/>
</dbReference>
<keyword evidence="8" id="KW-0902">Two-component regulatory system</keyword>
<dbReference type="Gene3D" id="1.20.5.1930">
    <property type="match status" value="1"/>
</dbReference>
<evidence type="ECO:0000313" key="12">
    <source>
        <dbReference type="Proteomes" id="UP000615989"/>
    </source>
</evidence>
<evidence type="ECO:0000256" key="5">
    <source>
        <dbReference type="ARBA" id="ARBA00022741"/>
    </source>
</evidence>
<keyword evidence="9" id="KW-0472">Membrane</keyword>
<keyword evidence="9" id="KW-0812">Transmembrane</keyword>
<keyword evidence="4" id="KW-0808">Transferase</keyword>
<organism evidence="11 12">
    <name type="scientific">Aromatoleum anaerobium</name>
    <dbReference type="NCBI Taxonomy" id="182180"/>
    <lineage>
        <taxon>Bacteria</taxon>
        <taxon>Pseudomonadati</taxon>
        <taxon>Pseudomonadota</taxon>
        <taxon>Betaproteobacteria</taxon>
        <taxon>Rhodocyclales</taxon>
        <taxon>Rhodocyclaceae</taxon>
        <taxon>Aromatoleum</taxon>
    </lineage>
</organism>
<keyword evidence="6" id="KW-0418">Kinase</keyword>
<dbReference type="PANTHER" id="PTHR24421:SF10">
    <property type="entry name" value="NITRATE_NITRITE SENSOR PROTEIN NARQ"/>
    <property type="match status" value="1"/>
</dbReference>